<evidence type="ECO:0000313" key="8">
    <source>
        <dbReference type="Proteomes" id="UP001500187"/>
    </source>
</evidence>
<dbReference type="PANTHER" id="PTHR11575">
    <property type="entry name" value="5'-NUCLEOTIDASE-RELATED"/>
    <property type="match status" value="1"/>
</dbReference>
<dbReference type="Gene3D" id="3.90.780.10">
    <property type="entry name" value="5'-Nucleotidase, C-terminal domain"/>
    <property type="match status" value="1"/>
</dbReference>
<evidence type="ECO:0000256" key="4">
    <source>
        <dbReference type="SAM" id="Phobius"/>
    </source>
</evidence>
<feature type="compositionally biased region" description="Low complexity" evidence="3">
    <location>
        <begin position="608"/>
        <end position="626"/>
    </location>
</feature>
<dbReference type="SUPFAM" id="SSF56300">
    <property type="entry name" value="Metallo-dependent phosphatases"/>
    <property type="match status" value="1"/>
</dbReference>
<protein>
    <submittedName>
        <fullName evidence="7">5'-nucleotidase C-terminal domain-containing protein</fullName>
    </submittedName>
</protein>
<dbReference type="Gene3D" id="3.60.21.10">
    <property type="match status" value="1"/>
</dbReference>
<feature type="chain" id="PRO_5044968664" evidence="2">
    <location>
        <begin position="26"/>
        <end position="703"/>
    </location>
</feature>
<feature type="region of interest" description="Disordered" evidence="3">
    <location>
        <begin position="595"/>
        <end position="670"/>
    </location>
</feature>
<keyword evidence="4" id="KW-0472">Membrane</keyword>
<reference evidence="8" key="1">
    <citation type="journal article" date="2019" name="Int. J. Syst. Evol. Microbiol.">
        <title>The Global Catalogue of Microorganisms (GCM) 10K type strain sequencing project: providing services to taxonomists for standard genome sequencing and annotation.</title>
        <authorList>
            <consortium name="The Broad Institute Genomics Platform"/>
            <consortium name="The Broad Institute Genome Sequencing Center for Infectious Disease"/>
            <person name="Wu L."/>
            <person name="Ma J."/>
        </authorList>
    </citation>
    <scope>NUCLEOTIDE SEQUENCE [LARGE SCALE GENOMIC DNA]</scope>
    <source>
        <strain evidence="8">JCM 18541</strain>
    </source>
</reference>
<dbReference type="InterPro" id="IPR006146">
    <property type="entry name" value="5'-Nucleotdase_CS"/>
</dbReference>
<keyword evidence="2" id="KW-0547">Nucleotide-binding</keyword>
<keyword evidence="4" id="KW-1133">Transmembrane helix</keyword>
<evidence type="ECO:0000256" key="1">
    <source>
        <dbReference type="ARBA" id="ARBA00022729"/>
    </source>
</evidence>
<feature type="domain" description="Calcineurin-like phosphoesterase" evidence="5">
    <location>
        <begin position="36"/>
        <end position="276"/>
    </location>
</feature>
<proteinExistence type="inferred from homology"/>
<keyword evidence="4" id="KW-0812">Transmembrane</keyword>
<dbReference type="InterPro" id="IPR029052">
    <property type="entry name" value="Metallo-depent_PP-like"/>
</dbReference>
<feature type="compositionally biased region" description="Polar residues" evidence="3">
    <location>
        <begin position="652"/>
        <end position="661"/>
    </location>
</feature>
<dbReference type="InterPro" id="IPR004843">
    <property type="entry name" value="Calcineurin-like_PHP"/>
</dbReference>
<evidence type="ECO:0000259" key="6">
    <source>
        <dbReference type="Pfam" id="PF02872"/>
    </source>
</evidence>
<dbReference type="Pfam" id="PF02872">
    <property type="entry name" value="5_nucleotid_C"/>
    <property type="match status" value="1"/>
</dbReference>
<gene>
    <name evidence="7" type="ORF">GCM10023352_06200</name>
</gene>
<comment type="caution">
    <text evidence="7">The sequence shown here is derived from an EMBL/GenBank/DDBJ whole genome shotgun (WGS) entry which is preliminary data.</text>
</comment>
<keyword evidence="2" id="KW-0378">Hydrolase</keyword>
<keyword evidence="8" id="KW-1185">Reference proteome</keyword>
<feature type="domain" description="5'-Nucleotidase C-terminal" evidence="6">
    <location>
        <begin position="363"/>
        <end position="550"/>
    </location>
</feature>
<accession>A0ABP9B803</accession>
<name>A0ABP9B803_9MICC</name>
<feature type="transmembrane region" description="Helical" evidence="4">
    <location>
        <begin position="674"/>
        <end position="695"/>
    </location>
</feature>
<dbReference type="PROSITE" id="PS00786">
    <property type="entry name" value="5_NUCLEOTIDASE_2"/>
    <property type="match status" value="1"/>
</dbReference>
<dbReference type="InterPro" id="IPR036907">
    <property type="entry name" value="5'-Nucleotdase_C_sf"/>
</dbReference>
<dbReference type="InterPro" id="IPR006179">
    <property type="entry name" value="5_nucleotidase/apyrase"/>
</dbReference>
<dbReference type="Proteomes" id="UP001500187">
    <property type="component" value="Unassembled WGS sequence"/>
</dbReference>
<dbReference type="InterPro" id="IPR008334">
    <property type="entry name" value="5'-Nucleotdase_C"/>
</dbReference>
<dbReference type="PANTHER" id="PTHR11575:SF6">
    <property type="entry name" value="2',3'-CYCLIC-NUCLEOTIDE 2'-PHOSPHODIESTERASE_3'-NUCLEOTIDASE"/>
    <property type="match status" value="1"/>
</dbReference>
<evidence type="ECO:0000313" key="7">
    <source>
        <dbReference type="EMBL" id="GAA4790915.1"/>
    </source>
</evidence>
<organism evidence="7 8">
    <name type="scientific">Rothia endophytica</name>
    <dbReference type="NCBI Taxonomy" id="1324766"/>
    <lineage>
        <taxon>Bacteria</taxon>
        <taxon>Bacillati</taxon>
        <taxon>Actinomycetota</taxon>
        <taxon>Actinomycetes</taxon>
        <taxon>Micrococcales</taxon>
        <taxon>Micrococcaceae</taxon>
        <taxon>Rothia</taxon>
    </lineage>
</organism>
<dbReference type="SUPFAM" id="SSF55816">
    <property type="entry name" value="5'-nucleotidase (syn. UDP-sugar hydrolase), C-terminal domain"/>
    <property type="match status" value="1"/>
</dbReference>
<keyword evidence="1 2" id="KW-0732">Signal</keyword>
<evidence type="ECO:0000259" key="5">
    <source>
        <dbReference type="Pfam" id="PF00149"/>
    </source>
</evidence>
<dbReference type="EMBL" id="BAABKP010000001">
    <property type="protein sequence ID" value="GAA4790915.1"/>
    <property type="molecule type" value="Genomic_DNA"/>
</dbReference>
<dbReference type="Pfam" id="PF00149">
    <property type="entry name" value="Metallophos"/>
    <property type="match status" value="1"/>
</dbReference>
<evidence type="ECO:0000256" key="3">
    <source>
        <dbReference type="SAM" id="MobiDB-lite"/>
    </source>
</evidence>
<sequence>MKRSLALLTGLGLVSSAFLAPAAVADDGDTDLGNLTVLATTDIHGRQLNYDYFTGEPYGTGDKALGMEHLATAIEQTRSAKGEDSTVLLDNGDANQGNPLATYYQKNRSASTVDPMASVFNLLGYDAGVVGNHEFNYGLQASAQYKDSLAMPLLAANVIDARTGQPAYEPYTMINKTVGGETVQVGVIGVVTPGVRVWDKATVEGNLEFRDTAATAAEWAPKVKAAGADVVIVLAHTGLDATGYTYNPADLNENIAQSVAEQSTDVDVVVGGHSHVTNKVQEYFTNKNGEPVLFTQPGYWARFLSEVTLPLVKDADGEIEVKWDETGRPTAAPLAAGNYAADPRIRAAIEPYHTETTQWVQTVVAQATEDMPAATSAWEDTAVLDFINRVQTDEVARALEGTPYADLPLIAEASPFSRTAVFKQGPVTIADMASLYIYDNTLYAVELTGAQLRDYLEYSARYYQQQEPGAVIEDWSTVTNALYDGATRGIPDYSYDVLSGVNYHINISQPVGQRIENLTLADGSPLADDQKVILALNNYRWSGGSGYPHVTSAPIVYEEQKAVRDLMIDWAVSNTTIDSTDFFVKNWTVGTSSLDHSVGPVPTPSQTPEPSASAEPTASPTAEPTANPSIEPTDEPTAAPSEDAPTAVATPGETTGNQEAAASSPPKHSLAHTGAPLLTLLAVAFLLLVTGGIAMRATRKGKQ</sequence>
<dbReference type="RefSeq" id="WP_345444632.1">
    <property type="nucleotide sequence ID" value="NZ_BAABKP010000001.1"/>
</dbReference>
<feature type="signal peptide" evidence="2">
    <location>
        <begin position="1"/>
        <end position="25"/>
    </location>
</feature>
<comment type="similarity">
    <text evidence="2">Belongs to the 5'-nucleotidase family.</text>
</comment>
<evidence type="ECO:0000256" key="2">
    <source>
        <dbReference type="RuleBase" id="RU362119"/>
    </source>
</evidence>
<dbReference type="PRINTS" id="PR01607">
    <property type="entry name" value="APYRASEFAMLY"/>
</dbReference>